<dbReference type="Proteomes" id="UP000324091">
    <property type="component" value="Chromosome 12"/>
</dbReference>
<accession>A0A5C6PEN7</accession>
<dbReference type="SUPFAM" id="SSF56672">
    <property type="entry name" value="DNA/RNA polymerases"/>
    <property type="match status" value="1"/>
</dbReference>
<dbReference type="InterPro" id="IPR012337">
    <property type="entry name" value="RNaseH-like_sf"/>
</dbReference>
<name>A0A5C6PEN7_9TELE</name>
<dbReference type="EMBL" id="RHFK02000004">
    <property type="protein sequence ID" value="TWW77469.1"/>
    <property type="molecule type" value="Genomic_DNA"/>
</dbReference>
<dbReference type="GO" id="GO:0003676">
    <property type="term" value="F:nucleic acid binding"/>
    <property type="evidence" value="ECO:0007669"/>
    <property type="project" value="InterPro"/>
</dbReference>
<reference evidence="2 3" key="1">
    <citation type="submission" date="2019-04" db="EMBL/GenBank/DDBJ databases">
        <title>Chromosome genome assembly for Takifugu flavidus.</title>
        <authorList>
            <person name="Xiao S."/>
        </authorList>
    </citation>
    <scope>NUCLEOTIDE SEQUENCE [LARGE SCALE GENOMIC DNA]</scope>
    <source>
        <strain evidence="2">HTHZ2018</strain>
        <tissue evidence="2">Muscle</tissue>
    </source>
</reference>
<evidence type="ECO:0000313" key="3">
    <source>
        <dbReference type="Proteomes" id="UP000324091"/>
    </source>
</evidence>
<keyword evidence="3" id="KW-1185">Reference proteome</keyword>
<feature type="compositionally biased region" description="Low complexity" evidence="1">
    <location>
        <begin position="72"/>
        <end position="85"/>
    </location>
</feature>
<dbReference type="InterPro" id="IPR008042">
    <property type="entry name" value="Retrotrans_Pao"/>
</dbReference>
<comment type="caution">
    <text evidence="2">The sequence shown here is derived from an EMBL/GenBank/DDBJ whole genome shotgun (WGS) entry which is preliminary data.</text>
</comment>
<sequence>MKTLDERRSLLKELFICYKCLSSTEHGAKNCKAVIHCVECNSDSHPSAMHPGPPPWTDAGPNAPPLAHGGESDTPSPTVTTSSCTEIPNNRGEIPTLEAAAAHPHLSHIATQIPPLDPSADILLLLGRDVIQAHKVRRQINGSNKAPYAQQLDLGGEPYAVMADVEQMFHNFMVSEDHRDYLRFLWFRDHDLDGEVEEFRMTVHVFGNCPSPSVAIYGLKRTAVEGESEYGSDVRKFIEQHFYVDDGLKSFASEDEAINVLIRAQRMLAQSNIRLHKISSNSSAVTSAFPGEDLATGLQGLELGQHVPPLQHSLGLGWDLSTDQFSFRVEINDQPFTKRGVLSVINSLYDPLGFATPVSIEGRSILREISKDINEWDSPLPKEQQDKWQKWRDSLKHLGQLKNPRMYASISLSEAKRKEMHVFCDASTKAVGAVAYLKLTAADGHSDGGFLLGKARLAPKPDITIPRLELCAAVLAVEVADMVQEELDFTLDEVSFYMDSKVVLGYIFNDKRRFYVYVQNRVERIRRSTQAHQWHYVPTHLNPADHTTRGLPAEHLSHSTWLSGPSFLTDPSQGPTQGVPFDLIYPEHDTELRPEVVSCATSLSKGMLGAARFERFSSWSRLLKTIARLLHIVTCFKAATESRCHGWHTCDKNVTEEQLQQAKAIIVRAVQNEVYADDIRHVESREPVPKQSPLSKLNPVMDTSRVLRVGGRGPAKLLRSDCGTNFVSACRELHIDKKGCHDKINTYLGNGGCEWHFNPPHASHMAGSWERMIGVSRRILDAMLLGHGKATLTHEVLLTFMSEVTAIVNARPLTTVSTDPEHPEILTPAMLLTQKAAPVIPGHFDDRDLFRAQWRRVQTMEEGIPKWTTTSSQMENT</sequence>
<dbReference type="Pfam" id="PF05380">
    <property type="entry name" value="Peptidase_A17"/>
    <property type="match status" value="1"/>
</dbReference>
<dbReference type="Gene3D" id="3.30.420.10">
    <property type="entry name" value="Ribonuclease H-like superfamily/Ribonuclease H"/>
    <property type="match status" value="1"/>
</dbReference>
<evidence type="ECO:0008006" key="4">
    <source>
        <dbReference type="Google" id="ProtNLM"/>
    </source>
</evidence>
<evidence type="ECO:0000313" key="2">
    <source>
        <dbReference type="EMBL" id="TWW77469.1"/>
    </source>
</evidence>
<dbReference type="PANTHER" id="PTHR47331">
    <property type="entry name" value="PHD-TYPE DOMAIN-CONTAINING PROTEIN"/>
    <property type="match status" value="1"/>
</dbReference>
<organism evidence="2 3">
    <name type="scientific">Takifugu flavidus</name>
    <name type="common">sansaifugu</name>
    <dbReference type="NCBI Taxonomy" id="433684"/>
    <lineage>
        <taxon>Eukaryota</taxon>
        <taxon>Metazoa</taxon>
        <taxon>Chordata</taxon>
        <taxon>Craniata</taxon>
        <taxon>Vertebrata</taxon>
        <taxon>Euteleostomi</taxon>
        <taxon>Actinopterygii</taxon>
        <taxon>Neopterygii</taxon>
        <taxon>Teleostei</taxon>
        <taxon>Neoteleostei</taxon>
        <taxon>Acanthomorphata</taxon>
        <taxon>Eupercaria</taxon>
        <taxon>Tetraodontiformes</taxon>
        <taxon>Tetradontoidea</taxon>
        <taxon>Tetraodontidae</taxon>
        <taxon>Takifugu</taxon>
    </lineage>
</organism>
<protein>
    <recommendedName>
        <fullName evidence="4">Integrase catalytic domain-containing protein</fullName>
    </recommendedName>
</protein>
<dbReference type="InterPro" id="IPR043502">
    <property type="entry name" value="DNA/RNA_pol_sf"/>
</dbReference>
<dbReference type="InterPro" id="IPR036397">
    <property type="entry name" value="RNaseH_sf"/>
</dbReference>
<evidence type="ECO:0000256" key="1">
    <source>
        <dbReference type="SAM" id="MobiDB-lite"/>
    </source>
</evidence>
<dbReference type="PANTHER" id="PTHR47331:SF6">
    <property type="entry name" value="DOUBLECORTIN DOMAIN-CONTAINING PROTEIN"/>
    <property type="match status" value="1"/>
</dbReference>
<dbReference type="AlphaFoldDB" id="A0A5C6PEN7"/>
<gene>
    <name evidence="2" type="ORF">D4764_12G0008590</name>
</gene>
<proteinExistence type="predicted"/>
<feature type="region of interest" description="Disordered" evidence="1">
    <location>
        <begin position="43"/>
        <end position="91"/>
    </location>
</feature>
<dbReference type="SUPFAM" id="SSF53098">
    <property type="entry name" value="Ribonuclease H-like"/>
    <property type="match status" value="1"/>
</dbReference>
<dbReference type="GO" id="GO:0006259">
    <property type="term" value="P:DNA metabolic process"/>
    <property type="evidence" value="ECO:0007669"/>
    <property type="project" value="UniProtKB-ARBA"/>
</dbReference>